<dbReference type="GO" id="GO:0016746">
    <property type="term" value="F:acyltransferase activity"/>
    <property type="evidence" value="ECO:0007669"/>
    <property type="project" value="UniProtKB-KW"/>
</dbReference>
<dbReference type="PANTHER" id="PTHR43300:SF4">
    <property type="entry name" value="ACYL-[ACYL-CARRIER-PROTEIN]--UDP-N-ACETYLGLUCOSAMINE O-ACYLTRANSFERASE"/>
    <property type="match status" value="1"/>
</dbReference>
<protein>
    <submittedName>
        <fullName evidence="5">N-acetyltransferase</fullName>
    </submittedName>
</protein>
<dbReference type="InterPro" id="IPR001451">
    <property type="entry name" value="Hexapep"/>
</dbReference>
<keyword evidence="4" id="KW-0012">Acyltransferase</keyword>
<evidence type="ECO:0000256" key="3">
    <source>
        <dbReference type="ARBA" id="ARBA00022737"/>
    </source>
</evidence>
<dbReference type="EMBL" id="RWIS01000002">
    <property type="protein sequence ID" value="RSK36050.1"/>
    <property type="molecule type" value="Genomic_DNA"/>
</dbReference>
<dbReference type="InterPro" id="IPR050179">
    <property type="entry name" value="Trans_hexapeptide_repeat"/>
</dbReference>
<evidence type="ECO:0000256" key="4">
    <source>
        <dbReference type="ARBA" id="ARBA00023315"/>
    </source>
</evidence>
<evidence type="ECO:0000256" key="2">
    <source>
        <dbReference type="ARBA" id="ARBA00022679"/>
    </source>
</evidence>
<dbReference type="InterPro" id="IPR018357">
    <property type="entry name" value="Hexapep_transf_CS"/>
</dbReference>
<dbReference type="AlphaFoldDB" id="A0A428JR13"/>
<comment type="caution">
    <text evidence="5">The sequence shown here is derived from an EMBL/GenBank/DDBJ whole genome shotgun (WGS) entry which is preliminary data.</text>
</comment>
<gene>
    <name evidence="5" type="ORF">EI290_03930</name>
</gene>
<name>A0A428JR13_9BACT</name>
<dbReference type="RefSeq" id="WP_125426982.1">
    <property type="nucleotide sequence ID" value="NZ_RWIS01000002.1"/>
</dbReference>
<organism evidence="5 6">
    <name type="scientific">Hymenobacter metallilatus</name>
    <dbReference type="NCBI Taxonomy" id="2493666"/>
    <lineage>
        <taxon>Bacteria</taxon>
        <taxon>Pseudomonadati</taxon>
        <taxon>Bacteroidota</taxon>
        <taxon>Cytophagia</taxon>
        <taxon>Cytophagales</taxon>
        <taxon>Hymenobacteraceae</taxon>
        <taxon>Hymenobacter</taxon>
    </lineage>
</organism>
<dbReference type="PROSITE" id="PS00101">
    <property type="entry name" value="HEXAPEP_TRANSFERASES"/>
    <property type="match status" value="1"/>
</dbReference>
<sequence>MPIPNAGTPPSYYVHPASLVETTDIGAGTLIWAFVHVLDGVSIGTNSTICDHCFVENGVVIGSNVTLKCGIYLWKGVTLEDNVFLGPNVVFTNDLHPRSKNTNFVLASTLIQQGASIGANSTVLAGVTVGRYALSGIGSVITRNVRDYALVYGNPARQHGWVDENGHKLSAAEEGIWISPETGSRYQETAAGLVPLSAV</sequence>
<dbReference type="PANTHER" id="PTHR43300">
    <property type="entry name" value="ACETYLTRANSFERASE"/>
    <property type="match status" value="1"/>
</dbReference>
<dbReference type="Proteomes" id="UP000280066">
    <property type="component" value="Unassembled WGS sequence"/>
</dbReference>
<keyword evidence="6" id="KW-1185">Reference proteome</keyword>
<dbReference type="SUPFAM" id="SSF51161">
    <property type="entry name" value="Trimeric LpxA-like enzymes"/>
    <property type="match status" value="1"/>
</dbReference>
<dbReference type="Pfam" id="PF14602">
    <property type="entry name" value="Hexapep_2"/>
    <property type="match status" value="1"/>
</dbReference>
<dbReference type="Gene3D" id="2.160.10.10">
    <property type="entry name" value="Hexapeptide repeat proteins"/>
    <property type="match status" value="1"/>
</dbReference>
<dbReference type="Pfam" id="PF00132">
    <property type="entry name" value="Hexapep"/>
    <property type="match status" value="1"/>
</dbReference>
<evidence type="ECO:0000313" key="5">
    <source>
        <dbReference type="EMBL" id="RSK36050.1"/>
    </source>
</evidence>
<keyword evidence="2 5" id="KW-0808">Transferase</keyword>
<keyword evidence="3" id="KW-0677">Repeat</keyword>
<accession>A0A428JR13</accession>
<reference evidence="5 6" key="1">
    <citation type="submission" date="2018-12" db="EMBL/GenBank/DDBJ databases">
        <authorList>
            <person name="Feng G."/>
            <person name="Zhu H."/>
        </authorList>
    </citation>
    <scope>NUCLEOTIDE SEQUENCE [LARGE SCALE GENOMIC DNA]</scope>
    <source>
        <strain evidence="5 6">9PBR-2</strain>
    </source>
</reference>
<dbReference type="CDD" id="cd03358">
    <property type="entry name" value="LbH_WxcM_N_like"/>
    <property type="match status" value="1"/>
</dbReference>
<dbReference type="OrthoDB" id="9801697at2"/>
<evidence type="ECO:0000313" key="6">
    <source>
        <dbReference type="Proteomes" id="UP000280066"/>
    </source>
</evidence>
<dbReference type="InterPro" id="IPR011004">
    <property type="entry name" value="Trimer_LpxA-like_sf"/>
</dbReference>
<proteinExistence type="inferred from homology"/>
<evidence type="ECO:0000256" key="1">
    <source>
        <dbReference type="ARBA" id="ARBA00007274"/>
    </source>
</evidence>
<comment type="similarity">
    <text evidence="1">Belongs to the transferase hexapeptide repeat family.</text>
</comment>